<dbReference type="STRING" id="39482.ERS852491_04203"/>
<organism evidence="7 8">
    <name type="scientific">Faecalicatena contorta</name>
    <dbReference type="NCBI Taxonomy" id="39482"/>
    <lineage>
        <taxon>Bacteria</taxon>
        <taxon>Bacillati</taxon>
        <taxon>Bacillota</taxon>
        <taxon>Clostridia</taxon>
        <taxon>Lachnospirales</taxon>
        <taxon>Lachnospiraceae</taxon>
        <taxon>Faecalicatena</taxon>
    </lineage>
</organism>
<dbReference type="InterPro" id="IPR053931">
    <property type="entry name" value="RapZ_C"/>
</dbReference>
<dbReference type="RefSeq" id="WP_055154886.1">
    <property type="nucleotide sequence ID" value="NZ_CYZU01000054.1"/>
</dbReference>
<dbReference type="AlphaFoldDB" id="A0A174K694"/>
<feature type="binding site" evidence="4">
    <location>
        <begin position="8"/>
        <end position="15"/>
    </location>
    <ligand>
        <name>ATP</name>
        <dbReference type="ChEBI" id="CHEBI:30616"/>
    </ligand>
</feature>
<sequence length="292" mass="33066">MKFVIVTGMSGAGKSTALKMLEDMGYFCVDNLPIPLIQKFAEMLAAPDTEIDKAALGIDIRGGQAFKGLEEKLKQIDELGLGYEILFLDAGDDVLVKRYKETRRQHPLGGAGHIDIGIAKEREKIAFLKMQSTYILDTSKMLTRELRLELEKIFVEGKDFKNLYITVMSFGFKYGIPQDADLVFDVRFLPNPYYIMDLRPKTGNDQEVREYVMDNDKAREFLGKLTEMMEFLIPNYILEGKNQLVIAIGCTGGKHRSVTLANALYQFLEPKESYGVRIEHRDIGKDAITKAK</sequence>
<reference evidence="7 8" key="1">
    <citation type="submission" date="2015-09" db="EMBL/GenBank/DDBJ databases">
        <authorList>
            <consortium name="Pathogen Informatics"/>
        </authorList>
    </citation>
    <scope>NUCLEOTIDE SEQUENCE [LARGE SCALE GENOMIC DNA]</scope>
    <source>
        <strain evidence="7 8">2789STDY5834876</strain>
    </source>
</reference>
<dbReference type="Pfam" id="PF03668">
    <property type="entry name" value="RapZ-like_N"/>
    <property type="match status" value="1"/>
</dbReference>
<evidence type="ECO:0000256" key="3">
    <source>
        <dbReference type="ARBA" id="ARBA00023134"/>
    </source>
</evidence>
<accession>A0A174K694</accession>
<dbReference type="GO" id="GO:0005524">
    <property type="term" value="F:ATP binding"/>
    <property type="evidence" value="ECO:0007669"/>
    <property type="project" value="UniProtKB-UniRule"/>
</dbReference>
<keyword evidence="1 4" id="KW-0547">Nucleotide-binding</keyword>
<dbReference type="PIRSF" id="PIRSF005052">
    <property type="entry name" value="P-loopkin"/>
    <property type="match status" value="1"/>
</dbReference>
<dbReference type="SUPFAM" id="SSF52540">
    <property type="entry name" value="P-loop containing nucleoside triphosphate hydrolases"/>
    <property type="match status" value="1"/>
</dbReference>
<dbReference type="Pfam" id="PF22740">
    <property type="entry name" value="PapZ_C"/>
    <property type="match status" value="1"/>
</dbReference>
<dbReference type="NCBIfam" id="NF003828">
    <property type="entry name" value="PRK05416.1"/>
    <property type="match status" value="1"/>
</dbReference>
<evidence type="ECO:0000256" key="4">
    <source>
        <dbReference type="HAMAP-Rule" id="MF_00636"/>
    </source>
</evidence>
<dbReference type="OrthoDB" id="9784461at2"/>
<feature type="domain" description="RapZ C-terminal" evidence="6">
    <location>
        <begin position="164"/>
        <end position="283"/>
    </location>
</feature>
<feature type="binding site" evidence="4">
    <location>
        <begin position="59"/>
        <end position="62"/>
    </location>
    <ligand>
        <name>GTP</name>
        <dbReference type="ChEBI" id="CHEBI:37565"/>
    </ligand>
</feature>
<dbReference type="HAMAP" id="MF_00636">
    <property type="entry name" value="RapZ_like"/>
    <property type="match status" value="1"/>
</dbReference>
<name>A0A174K694_9FIRM</name>
<evidence type="ECO:0000313" key="7">
    <source>
        <dbReference type="EMBL" id="CUP07582.1"/>
    </source>
</evidence>
<gene>
    <name evidence="7" type="primary">yvcJ</name>
    <name evidence="7" type="ORF">ERS852491_04203</name>
</gene>
<evidence type="ECO:0000256" key="2">
    <source>
        <dbReference type="ARBA" id="ARBA00022840"/>
    </source>
</evidence>
<keyword evidence="2 4" id="KW-0067">ATP-binding</keyword>
<evidence type="ECO:0000313" key="8">
    <source>
        <dbReference type="Proteomes" id="UP000095544"/>
    </source>
</evidence>
<dbReference type="EMBL" id="CYZU01000054">
    <property type="protein sequence ID" value="CUP07582.1"/>
    <property type="molecule type" value="Genomic_DNA"/>
</dbReference>
<dbReference type="InterPro" id="IPR053930">
    <property type="entry name" value="RapZ-like_N"/>
</dbReference>
<feature type="domain" description="RapZ-like N-terminal" evidence="5">
    <location>
        <begin position="1"/>
        <end position="155"/>
    </location>
</feature>
<evidence type="ECO:0000256" key="1">
    <source>
        <dbReference type="ARBA" id="ARBA00022741"/>
    </source>
</evidence>
<dbReference type="Proteomes" id="UP000095544">
    <property type="component" value="Unassembled WGS sequence"/>
</dbReference>
<evidence type="ECO:0000259" key="5">
    <source>
        <dbReference type="Pfam" id="PF03668"/>
    </source>
</evidence>
<dbReference type="InterPro" id="IPR027417">
    <property type="entry name" value="P-loop_NTPase"/>
</dbReference>
<keyword evidence="3 4" id="KW-0342">GTP-binding</keyword>
<dbReference type="PANTHER" id="PTHR30448:SF0">
    <property type="entry name" value="RNASE ADAPTER PROTEIN RAPZ"/>
    <property type="match status" value="1"/>
</dbReference>
<dbReference type="GO" id="GO:0005525">
    <property type="term" value="F:GTP binding"/>
    <property type="evidence" value="ECO:0007669"/>
    <property type="project" value="UniProtKB-UniRule"/>
</dbReference>
<proteinExistence type="inferred from homology"/>
<evidence type="ECO:0000259" key="6">
    <source>
        <dbReference type="Pfam" id="PF22740"/>
    </source>
</evidence>
<dbReference type="InterPro" id="IPR005337">
    <property type="entry name" value="RapZ-like"/>
</dbReference>
<protein>
    <submittedName>
        <fullName evidence="7">GlmZ(SRNA)-inactivating NTPase</fullName>
    </submittedName>
</protein>
<dbReference type="PANTHER" id="PTHR30448">
    <property type="entry name" value="RNASE ADAPTER PROTEIN RAPZ"/>
    <property type="match status" value="1"/>
</dbReference>